<protein>
    <submittedName>
        <fullName evidence="8">YihY/virulence factor BrkB family protein</fullName>
    </submittedName>
</protein>
<evidence type="ECO:0000313" key="9">
    <source>
        <dbReference type="Proteomes" id="UP000478417"/>
    </source>
</evidence>
<evidence type="ECO:0000256" key="7">
    <source>
        <dbReference type="SAM" id="Phobius"/>
    </source>
</evidence>
<name>A0A6B2M2W6_9BACT</name>
<proteinExistence type="predicted"/>
<dbReference type="GO" id="GO:0005886">
    <property type="term" value="C:plasma membrane"/>
    <property type="evidence" value="ECO:0007669"/>
    <property type="project" value="UniProtKB-SubCell"/>
</dbReference>
<sequence>MDRQSKSPPQKTESEGKPGSRIERARKFIQEDIWESGWGTGESRHNRWVSFLRILTISWKGLNENRLFSRAAALSYSSLIALGPLVAIIVILSSSFVQTNAETQIKRALLFIAPSLQEMVTLDSDSEGAEMATALDELLSQIVDGAEGLLNQVNTSGSKAFGALGGIILIWVVIQLLTSVETTLNQIWGVHQGRPWSQRIVFYWTFISLGALLGLGSTALFSASNLAKMTDWVPFGSEMTGALLNFSPVLSFAMLVLLLALFYRFFPNTTVRFRAALTGSLLTSALLFLNNYLSILYVHRVISFQSLYGSVGIIPVLMIGLYFFWVLILLGGQLTYAVQNVSYLANQSAWKRISPIAREILVLSTFVNLARRFHACKPAPTLIEMSEELSVPVNILNESLETLEDMDWVTKVSMDDGEDTTEKIGFRPSKPLSAYTLSKFKSSIEQFGQSAIIKGLLQSDNLLIEYHEALRWHEKDPFCKKDIQSHFSN</sequence>
<keyword evidence="9" id="KW-1185">Reference proteome</keyword>
<comment type="caution">
    <text evidence="8">The sequence shown here is derived from an EMBL/GenBank/DDBJ whole genome shotgun (WGS) entry which is preliminary data.</text>
</comment>
<organism evidence="8 9">
    <name type="scientific">Oceanipulchritudo coccoides</name>
    <dbReference type="NCBI Taxonomy" id="2706888"/>
    <lineage>
        <taxon>Bacteria</taxon>
        <taxon>Pseudomonadati</taxon>
        <taxon>Verrucomicrobiota</taxon>
        <taxon>Opitutia</taxon>
        <taxon>Puniceicoccales</taxon>
        <taxon>Oceanipulchritudinaceae</taxon>
        <taxon>Oceanipulchritudo</taxon>
    </lineage>
</organism>
<dbReference type="RefSeq" id="WP_163964555.1">
    <property type="nucleotide sequence ID" value="NZ_JAAGNX010000002.1"/>
</dbReference>
<feature type="transmembrane region" description="Helical" evidence="7">
    <location>
        <begin position="307"/>
        <end position="330"/>
    </location>
</feature>
<evidence type="ECO:0000256" key="3">
    <source>
        <dbReference type="ARBA" id="ARBA00022692"/>
    </source>
</evidence>
<feature type="transmembrane region" description="Helical" evidence="7">
    <location>
        <begin position="201"/>
        <end position="223"/>
    </location>
</feature>
<gene>
    <name evidence="8" type="ORF">G0Q06_08760</name>
</gene>
<dbReference type="PANTHER" id="PTHR30213:SF0">
    <property type="entry name" value="UPF0761 MEMBRANE PROTEIN YIHY"/>
    <property type="match status" value="1"/>
</dbReference>
<feature type="compositionally biased region" description="Polar residues" evidence="6">
    <location>
        <begin position="1"/>
        <end position="11"/>
    </location>
</feature>
<feature type="transmembrane region" description="Helical" evidence="7">
    <location>
        <begin position="160"/>
        <end position="180"/>
    </location>
</feature>
<comment type="subcellular location">
    <subcellularLocation>
        <location evidence="1">Cell membrane</location>
        <topology evidence="1">Multi-pass membrane protein</topology>
    </subcellularLocation>
</comment>
<feature type="transmembrane region" description="Helical" evidence="7">
    <location>
        <begin position="73"/>
        <end position="97"/>
    </location>
</feature>
<dbReference type="Pfam" id="PF03631">
    <property type="entry name" value="Virul_fac_BrkB"/>
    <property type="match status" value="1"/>
</dbReference>
<feature type="compositionally biased region" description="Basic and acidic residues" evidence="6">
    <location>
        <begin position="12"/>
        <end position="21"/>
    </location>
</feature>
<keyword evidence="2" id="KW-1003">Cell membrane</keyword>
<evidence type="ECO:0000313" key="8">
    <source>
        <dbReference type="EMBL" id="NDV62539.1"/>
    </source>
</evidence>
<accession>A0A6B2M2W6</accession>
<evidence type="ECO:0000256" key="5">
    <source>
        <dbReference type="ARBA" id="ARBA00023136"/>
    </source>
</evidence>
<keyword evidence="3 7" id="KW-0812">Transmembrane</keyword>
<evidence type="ECO:0000256" key="6">
    <source>
        <dbReference type="SAM" id="MobiDB-lite"/>
    </source>
</evidence>
<dbReference type="NCBIfam" id="TIGR00765">
    <property type="entry name" value="yihY_not_rbn"/>
    <property type="match status" value="1"/>
</dbReference>
<keyword evidence="4 7" id="KW-1133">Transmembrane helix</keyword>
<reference evidence="8 9" key="1">
    <citation type="submission" date="2020-02" db="EMBL/GenBank/DDBJ databases">
        <title>Albibacoteraceae fam. nov., the first described family within the subdivision 4 Verrucomicrobia.</title>
        <authorList>
            <person name="Xi F."/>
        </authorList>
    </citation>
    <scope>NUCLEOTIDE SEQUENCE [LARGE SCALE GENOMIC DNA]</scope>
    <source>
        <strain evidence="8 9">CK1056</strain>
    </source>
</reference>
<dbReference type="Proteomes" id="UP000478417">
    <property type="component" value="Unassembled WGS sequence"/>
</dbReference>
<feature type="transmembrane region" description="Helical" evidence="7">
    <location>
        <begin position="243"/>
        <end position="263"/>
    </location>
</feature>
<evidence type="ECO:0000256" key="4">
    <source>
        <dbReference type="ARBA" id="ARBA00022989"/>
    </source>
</evidence>
<feature type="transmembrane region" description="Helical" evidence="7">
    <location>
        <begin position="275"/>
        <end position="295"/>
    </location>
</feature>
<feature type="region of interest" description="Disordered" evidence="6">
    <location>
        <begin position="1"/>
        <end position="21"/>
    </location>
</feature>
<keyword evidence="5 7" id="KW-0472">Membrane</keyword>
<dbReference type="EMBL" id="JAAGNX010000002">
    <property type="protein sequence ID" value="NDV62539.1"/>
    <property type="molecule type" value="Genomic_DNA"/>
</dbReference>
<evidence type="ECO:0000256" key="2">
    <source>
        <dbReference type="ARBA" id="ARBA00022475"/>
    </source>
</evidence>
<evidence type="ECO:0000256" key="1">
    <source>
        <dbReference type="ARBA" id="ARBA00004651"/>
    </source>
</evidence>
<dbReference type="PANTHER" id="PTHR30213">
    <property type="entry name" value="INNER MEMBRANE PROTEIN YHJD"/>
    <property type="match status" value="1"/>
</dbReference>
<dbReference type="AlphaFoldDB" id="A0A6B2M2W6"/>
<dbReference type="InterPro" id="IPR017039">
    <property type="entry name" value="Virul_fac_BrkB"/>
</dbReference>